<gene>
    <name evidence="1" type="ORF">AVEN_159070_1</name>
</gene>
<dbReference type="Gene3D" id="3.30.420.10">
    <property type="entry name" value="Ribonuclease H-like superfamily/Ribonuclease H"/>
    <property type="match status" value="1"/>
</dbReference>
<dbReference type="GO" id="GO:0003676">
    <property type="term" value="F:nucleic acid binding"/>
    <property type="evidence" value="ECO:0007669"/>
    <property type="project" value="InterPro"/>
</dbReference>
<dbReference type="InterPro" id="IPR012337">
    <property type="entry name" value="RNaseH-like_sf"/>
</dbReference>
<dbReference type="AlphaFoldDB" id="A0A4Y2B8W9"/>
<reference evidence="1 2" key="1">
    <citation type="journal article" date="2019" name="Sci. Rep.">
        <title>Orb-weaving spider Araneus ventricosus genome elucidates the spidroin gene catalogue.</title>
        <authorList>
            <person name="Kono N."/>
            <person name="Nakamura H."/>
            <person name="Ohtoshi R."/>
            <person name="Moran D.A.P."/>
            <person name="Shinohara A."/>
            <person name="Yoshida Y."/>
            <person name="Fujiwara M."/>
            <person name="Mori M."/>
            <person name="Tomita M."/>
            <person name="Arakawa K."/>
        </authorList>
    </citation>
    <scope>NUCLEOTIDE SEQUENCE [LARGE SCALE GENOMIC DNA]</scope>
</reference>
<dbReference type="SUPFAM" id="SSF53098">
    <property type="entry name" value="Ribonuclease H-like"/>
    <property type="match status" value="1"/>
</dbReference>
<comment type="caution">
    <text evidence="1">The sequence shown here is derived from an EMBL/GenBank/DDBJ whole genome shotgun (WGS) entry which is preliminary data.</text>
</comment>
<sequence length="114" mass="13188">MIFIYLEEWNFFVEAIDYATNLPQQPITILVDNQASALTEANLESGNTIARIICRNLIQVSWIKAHVGYDGNKEAYRLVKEAAESNIEQYQTQVPKCHLKSSLKQKIMQEWQKN</sequence>
<dbReference type="Proteomes" id="UP000499080">
    <property type="component" value="Unassembled WGS sequence"/>
</dbReference>
<dbReference type="EMBL" id="BGPR01000060">
    <property type="protein sequence ID" value="GBL88478.1"/>
    <property type="molecule type" value="Genomic_DNA"/>
</dbReference>
<dbReference type="InterPro" id="IPR036397">
    <property type="entry name" value="RNaseH_sf"/>
</dbReference>
<proteinExistence type="predicted"/>
<evidence type="ECO:0000313" key="2">
    <source>
        <dbReference type="Proteomes" id="UP000499080"/>
    </source>
</evidence>
<evidence type="ECO:0000313" key="1">
    <source>
        <dbReference type="EMBL" id="GBL88478.1"/>
    </source>
</evidence>
<keyword evidence="2" id="KW-1185">Reference proteome</keyword>
<dbReference type="OrthoDB" id="6514649at2759"/>
<protein>
    <submittedName>
        <fullName evidence="1">Uncharacterized protein</fullName>
    </submittedName>
</protein>
<organism evidence="1 2">
    <name type="scientific">Araneus ventricosus</name>
    <name type="common">Orbweaver spider</name>
    <name type="synonym">Epeira ventricosa</name>
    <dbReference type="NCBI Taxonomy" id="182803"/>
    <lineage>
        <taxon>Eukaryota</taxon>
        <taxon>Metazoa</taxon>
        <taxon>Ecdysozoa</taxon>
        <taxon>Arthropoda</taxon>
        <taxon>Chelicerata</taxon>
        <taxon>Arachnida</taxon>
        <taxon>Araneae</taxon>
        <taxon>Araneomorphae</taxon>
        <taxon>Entelegynae</taxon>
        <taxon>Araneoidea</taxon>
        <taxon>Araneidae</taxon>
        <taxon>Araneus</taxon>
    </lineage>
</organism>
<name>A0A4Y2B8W9_ARAVE</name>
<accession>A0A4Y2B8W9</accession>